<protein>
    <recommendedName>
        <fullName evidence="2">Integrase SAM-like N-terminal domain-containing protein</fullName>
    </recommendedName>
</protein>
<dbReference type="Pfam" id="PF13495">
    <property type="entry name" value="Phage_int_SAM_4"/>
    <property type="match status" value="1"/>
</dbReference>
<name>A0A1B1YWQ8_9GAMM</name>
<keyword evidence="4" id="KW-1185">Reference proteome</keyword>
<gene>
    <name evidence="3" type="ORF">PG2T_14620</name>
</gene>
<feature type="domain" description="Integrase SAM-like N-terminal" evidence="2">
    <location>
        <begin position="27"/>
        <end position="80"/>
    </location>
</feature>
<dbReference type="EMBL" id="CP014671">
    <property type="protein sequence ID" value="ANX05294.1"/>
    <property type="molecule type" value="Genomic_DNA"/>
</dbReference>
<reference evidence="4" key="1">
    <citation type="submission" date="2016-03" db="EMBL/GenBank/DDBJ databases">
        <title>Complete genome sequence of Solimmundus cernigliae, representing a novel lineage of polycyclic aromatic hydrocarbon degraders within the Gammaproteobacteria.</title>
        <authorList>
            <person name="Singleton D.R."/>
            <person name="Dickey A.N."/>
            <person name="Scholl E.H."/>
            <person name="Wright F.A."/>
            <person name="Aitken M.D."/>
        </authorList>
    </citation>
    <scope>NUCLEOTIDE SEQUENCE [LARGE SCALE GENOMIC DNA]</scope>
    <source>
        <strain evidence="4">TR3.2</strain>
    </source>
</reference>
<evidence type="ECO:0000256" key="1">
    <source>
        <dbReference type="ARBA" id="ARBA00023125"/>
    </source>
</evidence>
<dbReference type="InterPro" id="IPR004107">
    <property type="entry name" value="Integrase_SAM-like_N"/>
</dbReference>
<sequence>MAMVSTMAIHPKTFGDYTSGGVPKPKLLDEVRARIRRLHYSARTQDAYVDWVRRFVLFHGRRHPRGLGAARIETFLTYLAGM</sequence>
<dbReference type="GO" id="GO:0003677">
    <property type="term" value="F:DNA binding"/>
    <property type="evidence" value="ECO:0007669"/>
    <property type="project" value="UniProtKB-KW"/>
</dbReference>
<proteinExistence type="predicted"/>
<dbReference type="KEGG" id="gbi:PG2T_14620"/>
<evidence type="ECO:0000313" key="4">
    <source>
        <dbReference type="Proteomes" id="UP000092952"/>
    </source>
</evidence>
<dbReference type="Gene3D" id="1.10.150.130">
    <property type="match status" value="1"/>
</dbReference>
<evidence type="ECO:0000313" key="3">
    <source>
        <dbReference type="EMBL" id="ANX05294.1"/>
    </source>
</evidence>
<evidence type="ECO:0000259" key="2">
    <source>
        <dbReference type="Pfam" id="PF13495"/>
    </source>
</evidence>
<accession>A0A1B1YWQ8</accession>
<dbReference type="Proteomes" id="UP000092952">
    <property type="component" value="Chromosome"/>
</dbReference>
<dbReference type="AlphaFoldDB" id="A0A1B1YWQ8"/>
<dbReference type="GO" id="GO:0015074">
    <property type="term" value="P:DNA integration"/>
    <property type="evidence" value="ECO:0007669"/>
    <property type="project" value="InterPro"/>
</dbReference>
<keyword evidence="1" id="KW-0238">DNA-binding</keyword>
<dbReference type="InParanoid" id="A0A1B1YWQ8"/>
<dbReference type="STRING" id="1810504.PG2T_14620"/>
<organism evidence="3 4">
    <name type="scientific">Immundisolibacter cernigliae</name>
    <dbReference type="NCBI Taxonomy" id="1810504"/>
    <lineage>
        <taxon>Bacteria</taxon>
        <taxon>Pseudomonadati</taxon>
        <taxon>Pseudomonadota</taxon>
        <taxon>Gammaproteobacteria</taxon>
        <taxon>Immundisolibacterales</taxon>
        <taxon>Immundisolibacteraceae</taxon>
        <taxon>Immundisolibacter</taxon>
    </lineage>
</organism>
<dbReference type="InterPro" id="IPR010998">
    <property type="entry name" value="Integrase_recombinase_N"/>
</dbReference>